<gene>
    <name evidence="2" type="ORF">EDM22_17195</name>
</gene>
<feature type="compositionally biased region" description="Basic and acidic residues" evidence="1">
    <location>
        <begin position="108"/>
        <end position="127"/>
    </location>
</feature>
<proteinExistence type="predicted"/>
<name>A0A3M8A1L5_9MICO</name>
<evidence type="ECO:0000313" key="3">
    <source>
        <dbReference type="Proteomes" id="UP000275048"/>
    </source>
</evidence>
<dbReference type="InterPro" id="IPR049457">
    <property type="entry name" value="Emfourin"/>
</dbReference>
<dbReference type="AlphaFoldDB" id="A0A3M8A1L5"/>
<feature type="compositionally biased region" description="Basic and acidic residues" evidence="1">
    <location>
        <begin position="59"/>
        <end position="97"/>
    </location>
</feature>
<dbReference type="OrthoDB" id="4947318at2"/>
<accession>A0A3M8A1L5</accession>
<evidence type="ECO:0000313" key="2">
    <source>
        <dbReference type="EMBL" id="RNB45054.1"/>
    </source>
</evidence>
<keyword evidence="3" id="KW-1185">Reference proteome</keyword>
<dbReference type="Pfam" id="PF20242">
    <property type="entry name" value="Emfourin"/>
    <property type="match status" value="1"/>
</dbReference>
<feature type="region of interest" description="Disordered" evidence="1">
    <location>
        <begin position="59"/>
        <end position="127"/>
    </location>
</feature>
<dbReference type="EMBL" id="RHHB01000057">
    <property type="protein sequence ID" value="RNB45054.1"/>
    <property type="molecule type" value="Genomic_DNA"/>
</dbReference>
<reference evidence="2 3" key="1">
    <citation type="submission" date="2018-10" db="EMBL/GenBank/DDBJ databases">
        <title>Isolation, diversity and antibacterial activity of antinobacteria from the wheat rhizosphere soil.</title>
        <authorList>
            <person name="Sun T."/>
        </authorList>
    </citation>
    <scope>NUCLEOTIDE SEQUENCE [LARGE SCALE GENOMIC DNA]</scope>
    <source>
        <strain evidence="2 3">SJ-23</strain>
    </source>
</reference>
<protein>
    <submittedName>
        <fullName evidence="2">Uncharacterized protein</fullName>
    </submittedName>
</protein>
<dbReference type="Proteomes" id="UP000275048">
    <property type="component" value="Unassembled WGS sequence"/>
</dbReference>
<dbReference type="RefSeq" id="WP_122938311.1">
    <property type="nucleotide sequence ID" value="NZ_JBHSNT010000094.1"/>
</dbReference>
<comment type="caution">
    <text evidence="2">The sequence shown here is derived from an EMBL/GenBank/DDBJ whole genome shotgun (WGS) entry which is preliminary data.</text>
</comment>
<organism evidence="2 3">
    <name type="scientific">Agromyces tardus</name>
    <dbReference type="NCBI Taxonomy" id="2583849"/>
    <lineage>
        <taxon>Bacteria</taxon>
        <taxon>Bacillati</taxon>
        <taxon>Actinomycetota</taxon>
        <taxon>Actinomycetes</taxon>
        <taxon>Micrococcales</taxon>
        <taxon>Microbacteriaceae</taxon>
        <taxon>Agromyces</taxon>
    </lineage>
</organism>
<evidence type="ECO:0000256" key="1">
    <source>
        <dbReference type="SAM" id="MobiDB-lite"/>
    </source>
</evidence>
<sequence>MDVIVSRSGGIAGLRLTWRVDVDTQPDPDRWYVLIGEIPWEEAPAAPPEPDRYTYRIRCEPHEGAAHEDAGHEGDDHEPTSPKPHDDAAAEAREATLAERQLTGPWRELFDRVREAAEPQRGGRAER</sequence>